<keyword evidence="3" id="KW-0804">Transcription</keyword>
<dbReference type="STRING" id="584708.Apau_0211"/>
<dbReference type="Gene3D" id="1.20.120.530">
    <property type="entry name" value="GntR ligand-binding domain-like"/>
    <property type="match status" value="1"/>
</dbReference>
<dbReference type="PANTHER" id="PTHR43537:SF45">
    <property type="entry name" value="GNTR FAMILY REGULATORY PROTEIN"/>
    <property type="match status" value="1"/>
</dbReference>
<dbReference type="eggNOG" id="COG1802">
    <property type="taxonomic scope" value="Bacteria"/>
</dbReference>
<dbReference type="AlphaFoldDB" id="E3CXQ4"/>
<dbReference type="InterPro" id="IPR008920">
    <property type="entry name" value="TF_FadR/GntR_C"/>
</dbReference>
<keyword evidence="2" id="KW-0238">DNA-binding</keyword>
<dbReference type="HOGENOM" id="CLU_017584_5_1_0"/>
<evidence type="ECO:0000259" key="4">
    <source>
        <dbReference type="PROSITE" id="PS50949"/>
    </source>
</evidence>
<protein>
    <submittedName>
        <fullName evidence="5">Transcriptional regulator, GntR family</fullName>
    </submittedName>
</protein>
<dbReference type="RefSeq" id="WP_006299791.1">
    <property type="nucleotide sequence ID" value="NZ_CM001022.1"/>
</dbReference>
<dbReference type="SMART" id="SM00345">
    <property type="entry name" value="HTH_GNTR"/>
    <property type="match status" value="1"/>
</dbReference>
<dbReference type="CDD" id="cd07377">
    <property type="entry name" value="WHTH_GntR"/>
    <property type="match status" value="1"/>
</dbReference>
<evidence type="ECO:0000313" key="5">
    <source>
        <dbReference type="EMBL" id="EFQ22647.1"/>
    </source>
</evidence>
<proteinExistence type="predicted"/>
<dbReference type="PANTHER" id="PTHR43537">
    <property type="entry name" value="TRANSCRIPTIONAL REGULATOR, GNTR FAMILY"/>
    <property type="match status" value="1"/>
</dbReference>
<evidence type="ECO:0000256" key="2">
    <source>
        <dbReference type="ARBA" id="ARBA00023125"/>
    </source>
</evidence>
<dbReference type="GO" id="GO:0003700">
    <property type="term" value="F:DNA-binding transcription factor activity"/>
    <property type="evidence" value="ECO:0007669"/>
    <property type="project" value="InterPro"/>
</dbReference>
<dbReference type="PaxDb" id="584708-Apau_0211"/>
<dbReference type="Proteomes" id="UP000005096">
    <property type="component" value="Chromosome"/>
</dbReference>
<sequence length="221" mass="25658">MGRNPQDNRLSMKAYEWIRDEILANRLHEGEPLSENRLAQELAISRTPIREALRNLEQDGFVKSVPGKGAFVAEVSREDVVEIYELRLLLEPLAARTAVGRVPEEAIDALEADWRDLRDRAARGEAVEYEEVHLLDRRSHGLLNEHSSNRKLRQILSLLHSQIERFQFLSARSLADVRDTAAQHLEICAVLRRRDPEALARLLEEHIRRSEDYILSRYLRR</sequence>
<dbReference type="SUPFAM" id="SSF48008">
    <property type="entry name" value="GntR ligand-binding domain-like"/>
    <property type="match status" value="1"/>
</dbReference>
<dbReference type="SUPFAM" id="SSF46785">
    <property type="entry name" value="Winged helix' DNA-binding domain"/>
    <property type="match status" value="1"/>
</dbReference>
<accession>E3CXQ4</accession>
<evidence type="ECO:0000256" key="1">
    <source>
        <dbReference type="ARBA" id="ARBA00023015"/>
    </source>
</evidence>
<organism evidence="5 6">
    <name type="scientific">Aminomonas paucivorans DSM 12260</name>
    <dbReference type="NCBI Taxonomy" id="584708"/>
    <lineage>
        <taxon>Bacteria</taxon>
        <taxon>Thermotogati</taxon>
        <taxon>Synergistota</taxon>
        <taxon>Synergistia</taxon>
        <taxon>Synergistales</taxon>
        <taxon>Synergistaceae</taxon>
        <taxon>Aminomonas</taxon>
    </lineage>
</organism>
<dbReference type="InterPro" id="IPR036388">
    <property type="entry name" value="WH-like_DNA-bd_sf"/>
</dbReference>
<evidence type="ECO:0000256" key="3">
    <source>
        <dbReference type="ARBA" id="ARBA00023163"/>
    </source>
</evidence>
<dbReference type="InterPro" id="IPR000524">
    <property type="entry name" value="Tscrpt_reg_HTH_GntR"/>
</dbReference>
<dbReference type="EMBL" id="CM001022">
    <property type="protein sequence ID" value="EFQ22647.1"/>
    <property type="molecule type" value="Genomic_DNA"/>
</dbReference>
<dbReference type="InterPro" id="IPR036390">
    <property type="entry name" value="WH_DNA-bd_sf"/>
</dbReference>
<feature type="domain" description="HTH gntR-type" evidence="4">
    <location>
        <begin position="8"/>
        <end position="75"/>
    </location>
</feature>
<dbReference type="GO" id="GO:0003677">
    <property type="term" value="F:DNA binding"/>
    <property type="evidence" value="ECO:0007669"/>
    <property type="project" value="UniProtKB-KW"/>
</dbReference>
<dbReference type="PRINTS" id="PR00035">
    <property type="entry name" value="HTHGNTR"/>
</dbReference>
<keyword evidence="1" id="KW-0805">Transcription regulation</keyword>
<dbReference type="SMART" id="SM00895">
    <property type="entry name" value="FCD"/>
    <property type="match status" value="1"/>
</dbReference>
<dbReference type="PROSITE" id="PS50949">
    <property type="entry name" value="HTH_GNTR"/>
    <property type="match status" value="1"/>
</dbReference>
<dbReference type="InterPro" id="IPR011711">
    <property type="entry name" value="GntR_C"/>
</dbReference>
<dbReference type="Gene3D" id="1.10.10.10">
    <property type="entry name" value="Winged helix-like DNA-binding domain superfamily/Winged helix DNA-binding domain"/>
    <property type="match status" value="1"/>
</dbReference>
<dbReference type="Pfam" id="PF00392">
    <property type="entry name" value="GntR"/>
    <property type="match status" value="1"/>
</dbReference>
<name>E3CXQ4_9BACT</name>
<dbReference type="Pfam" id="PF07729">
    <property type="entry name" value="FCD"/>
    <property type="match status" value="1"/>
</dbReference>
<evidence type="ECO:0000313" key="6">
    <source>
        <dbReference type="Proteomes" id="UP000005096"/>
    </source>
</evidence>
<dbReference type="OrthoDB" id="154206at2"/>
<keyword evidence="6" id="KW-1185">Reference proteome</keyword>
<gene>
    <name evidence="5" type="ORF">Apau_0211</name>
</gene>
<reference evidence="5 6" key="1">
    <citation type="journal article" date="2010" name="Stand. Genomic Sci.">
        <title>Non-contiguous finished genome sequence of Aminomonas paucivorans type strain (GLU-3).</title>
        <authorList>
            <person name="Pitluck S."/>
            <person name="Yasawong M."/>
            <person name="Held B."/>
            <person name="Lapidus A."/>
            <person name="Nolan M."/>
            <person name="Copeland A."/>
            <person name="Lucas S."/>
            <person name="Del Rio T.G."/>
            <person name="Tice H."/>
            <person name="Cheng J.F."/>
            <person name="Chertkov O."/>
            <person name="Goodwin L."/>
            <person name="Tapia R."/>
            <person name="Han C."/>
            <person name="Liolios K."/>
            <person name="Ivanova N."/>
            <person name="Mavromatis K."/>
            <person name="Ovchinnikova G."/>
            <person name="Pati A."/>
            <person name="Chen A."/>
            <person name="Palaniappan K."/>
            <person name="Land M."/>
            <person name="Hauser L."/>
            <person name="Chang Y.J."/>
            <person name="Jeffries C.D."/>
            <person name="Pukall R."/>
            <person name="Spring S."/>
            <person name="Rohde M."/>
            <person name="Sikorski J."/>
            <person name="Goker M."/>
            <person name="Woyke T."/>
            <person name="Bristow J."/>
            <person name="Eisen J.A."/>
            <person name="Markowitz V."/>
            <person name="Hugenholtz P."/>
            <person name="Kyrpides N.C."/>
            <person name="Klenk H.P."/>
        </authorList>
    </citation>
    <scope>NUCLEOTIDE SEQUENCE [LARGE SCALE GENOMIC DNA]</scope>
    <source>
        <strain evidence="5 6">DSM 12260</strain>
    </source>
</reference>